<dbReference type="AlphaFoldDB" id="A0A2X4WK06"/>
<dbReference type="KEGG" id="blen:NCTC4824_03998"/>
<organism evidence="7 8">
    <name type="scientific">Lederbergia lenta</name>
    <name type="common">Bacillus lentus</name>
    <dbReference type="NCBI Taxonomy" id="1467"/>
    <lineage>
        <taxon>Bacteria</taxon>
        <taxon>Bacillati</taxon>
        <taxon>Bacillota</taxon>
        <taxon>Bacilli</taxon>
        <taxon>Bacillales</taxon>
        <taxon>Bacillaceae</taxon>
        <taxon>Lederbergia</taxon>
    </lineage>
</organism>
<evidence type="ECO:0000256" key="1">
    <source>
        <dbReference type="ARBA" id="ARBA00023015"/>
    </source>
</evidence>
<evidence type="ECO:0000313" key="7">
    <source>
        <dbReference type="EMBL" id="SQI63253.1"/>
    </source>
</evidence>
<dbReference type="Pfam" id="PF00072">
    <property type="entry name" value="Response_reg"/>
    <property type="match status" value="1"/>
</dbReference>
<dbReference type="GO" id="GO:0000160">
    <property type="term" value="P:phosphorelay signal transduction system"/>
    <property type="evidence" value="ECO:0007669"/>
    <property type="project" value="InterPro"/>
</dbReference>
<dbReference type="InterPro" id="IPR009057">
    <property type="entry name" value="Homeodomain-like_sf"/>
</dbReference>
<dbReference type="PRINTS" id="PR00032">
    <property type="entry name" value="HTHARAC"/>
</dbReference>
<keyword evidence="2" id="KW-0238">DNA-binding</keyword>
<evidence type="ECO:0000256" key="3">
    <source>
        <dbReference type="ARBA" id="ARBA00023163"/>
    </source>
</evidence>
<dbReference type="PROSITE" id="PS01124">
    <property type="entry name" value="HTH_ARAC_FAMILY_2"/>
    <property type="match status" value="1"/>
</dbReference>
<dbReference type="SUPFAM" id="SSF52172">
    <property type="entry name" value="CheY-like"/>
    <property type="match status" value="1"/>
</dbReference>
<dbReference type="Gene3D" id="3.40.50.2300">
    <property type="match status" value="1"/>
</dbReference>
<feature type="domain" description="HTH araC/xylS-type" evidence="5">
    <location>
        <begin position="267"/>
        <end position="365"/>
    </location>
</feature>
<dbReference type="SMART" id="SM00448">
    <property type="entry name" value="REC"/>
    <property type="match status" value="1"/>
</dbReference>
<dbReference type="SUPFAM" id="SSF46689">
    <property type="entry name" value="Homeodomain-like"/>
    <property type="match status" value="2"/>
</dbReference>
<gene>
    <name evidence="7" type="ORF">NCTC4824_03998</name>
</gene>
<dbReference type="InterPro" id="IPR020449">
    <property type="entry name" value="Tscrpt_reg_AraC-type_HTH"/>
</dbReference>
<dbReference type="PROSITE" id="PS50110">
    <property type="entry name" value="RESPONSE_REGULATORY"/>
    <property type="match status" value="1"/>
</dbReference>
<keyword evidence="4" id="KW-0597">Phosphoprotein</keyword>
<keyword evidence="3" id="KW-0804">Transcription</keyword>
<dbReference type="EMBL" id="LS483476">
    <property type="protein sequence ID" value="SQI63253.1"/>
    <property type="molecule type" value="Genomic_DNA"/>
</dbReference>
<dbReference type="PROSITE" id="PS00041">
    <property type="entry name" value="HTH_ARAC_FAMILY_1"/>
    <property type="match status" value="1"/>
</dbReference>
<dbReference type="PANTHER" id="PTHR43280:SF34">
    <property type="entry name" value="ARAC-FAMILY TRANSCRIPTIONAL REGULATOR"/>
    <property type="match status" value="1"/>
</dbReference>
<protein>
    <submittedName>
        <fullName evidence="7">Two-component response regulator YesM</fullName>
    </submittedName>
</protein>
<feature type="domain" description="Response regulatory" evidence="6">
    <location>
        <begin position="3"/>
        <end position="118"/>
    </location>
</feature>
<evidence type="ECO:0000259" key="6">
    <source>
        <dbReference type="PROSITE" id="PS50110"/>
    </source>
</evidence>
<evidence type="ECO:0000259" key="5">
    <source>
        <dbReference type="PROSITE" id="PS01124"/>
    </source>
</evidence>
<evidence type="ECO:0000256" key="2">
    <source>
        <dbReference type="ARBA" id="ARBA00023125"/>
    </source>
</evidence>
<name>A0A2X4WK06_LEDLE</name>
<evidence type="ECO:0000256" key="4">
    <source>
        <dbReference type="PROSITE-ProRule" id="PRU00169"/>
    </source>
</evidence>
<dbReference type="PANTHER" id="PTHR43280">
    <property type="entry name" value="ARAC-FAMILY TRANSCRIPTIONAL REGULATOR"/>
    <property type="match status" value="1"/>
</dbReference>
<dbReference type="CDD" id="cd17536">
    <property type="entry name" value="REC_YesN-like"/>
    <property type="match status" value="1"/>
</dbReference>
<sequence length="365" mass="42099">MFNLLIVDDEPFIVDGLAALDWNNVNIDQVYKATSGKTALQIMAQKKVDIIITDIKMPDMTGIEFIRKLGLGRKSKTIFLSGYAEFEYAKQALKLEVFDYLLKPVTDDELYDAVLRAGKALSQEQIKVNSYEEVMTAFMPISEHVGEVKPFYCLYENPQLIHLLDGGRWNTVEEKLNNIFSQLHLDNYHSNEFVMQTYFMISNSFIYFAHKNGQLLIDIIGRNFGNMFHAAQSGDIRRLSSLTFEALGIIKKDIKKEDHTHHKSVIEQVQEYVKQNLGSDVSLQSVSEHVYLHPAYLSKVYKAETGEGFSEYLNNQKMERAAYLLKETKEKVYEISVSLGYNDPSYFIKRFKNHYGVTPQEYRIN</sequence>
<keyword evidence="8" id="KW-1185">Reference proteome</keyword>
<proteinExistence type="predicted"/>
<dbReference type="Gene3D" id="1.10.10.60">
    <property type="entry name" value="Homeodomain-like"/>
    <property type="match status" value="2"/>
</dbReference>
<dbReference type="Proteomes" id="UP000249134">
    <property type="component" value="Chromosome 1"/>
</dbReference>
<dbReference type="InterPro" id="IPR001789">
    <property type="entry name" value="Sig_transdc_resp-reg_receiver"/>
</dbReference>
<dbReference type="InterPro" id="IPR018060">
    <property type="entry name" value="HTH_AraC"/>
</dbReference>
<accession>A0A2X4WK06</accession>
<dbReference type="GO" id="GO:0043565">
    <property type="term" value="F:sequence-specific DNA binding"/>
    <property type="evidence" value="ECO:0007669"/>
    <property type="project" value="InterPro"/>
</dbReference>
<dbReference type="STRING" id="1348624.GCA_001591545_02940"/>
<feature type="modified residue" description="4-aspartylphosphate" evidence="4">
    <location>
        <position position="54"/>
    </location>
</feature>
<dbReference type="InterPro" id="IPR018062">
    <property type="entry name" value="HTH_AraC-typ_CS"/>
</dbReference>
<evidence type="ECO:0000313" key="8">
    <source>
        <dbReference type="Proteomes" id="UP000249134"/>
    </source>
</evidence>
<keyword evidence="1" id="KW-0805">Transcription regulation</keyword>
<reference evidence="7 8" key="1">
    <citation type="submission" date="2018-06" db="EMBL/GenBank/DDBJ databases">
        <authorList>
            <consortium name="Pathogen Informatics"/>
            <person name="Doyle S."/>
        </authorList>
    </citation>
    <scope>NUCLEOTIDE SEQUENCE [LARGE SCALE GENOMIC DNA]</scope>
    <source>
        <strain evidence="7 8">NCTC4824</strain>
    </source>
</reference>
<dbReference type="Pfam" id="PF12833">
    <property type="entry name" value="HTH_18"/>
    <property type="match status" value="1"/>
</dbReference>
<dbReference type="InterPro" id="IPR011006">
    <property type="entry name" value="CheY-like_superfamily"/>
</dbReference>
<dbReference type="RefSeq" id="WP_066143641.1">
    <property type="nucleotide sequence ID" value="NZ_CBCSGM010000004.1"/>
</dbReference>
<dbReference type="GO" id="GO:0003700">
    <property type="term" value="F:DNA-binding transcription factor activity"/>
    <property type="evidence" value="ECO:0007669"/>
    <property type="project" value="InterPro"/>
</dbReference>
<dbReference type="SMART" id="SM00342">
    <property type="entry name" value="HTH_ARAC"/>
    <property type="match status" value="1"/>
</dbReference>